<feature type="signal peptide" evidence="9">
    <location>
        <begin position="1"/>
        <end position="19"/>
    </location>
</feature>
<dbReference type="AlphaFoldDB" id="A0A4R4WK87"/>
<evidence type="ECO:0000256" key="5">
    <source>
        <dbReference type="PIRSR" id="PIRSR615500-1"/>
    </source>
</evidence>
<evidence type="ECO:0000256" key="6">
    <source>
        <dbReference type="PROSITE-ProRule" id="PRU01240"/>
    </source>
</evidence>
<evidence type="ECO:0000256" key="4">
    <source>
        <dbReference type="ARBA" id="ARBA00022825"/>
    </source>
</evidence>
<dbReference type="Gene3D" id="2.60.40.10">
    <property type="entry name" value="Immunoglobulins"/>
    <property type="match status" value="1"/>
</dbReference>
<evidence type="ECO:0000313" key="12">
    <source>
        <dbReference type="Proteomes" id="UP000295172"/>
    </source>
</evidence>
<organism evidence="11 12">
    <name type="scientific">Kribbella turkmenica</name>
    <dbReference type="NCBI Taxonomy" id="2530375"/>
    <lineage>
        <taxon>Bacteria</taxon>
        <taxon>Bacillati</taxon>
        <taxon>Actinomycetota</taxon>
        <taxon>Actinomycetes</taxon>
        <taxon>Propionibacteriales</taxon>
        <taxon>Kribbellaceae</taxon>
        <taxon>Kribbella</taxon>
    </lineage>
</organism>
<keyword evidence="9" id="KW-0732">Signal</keyword>
<dbReference type="InterPro" id="IPR036852">
    <property type="entry name" value="Peptidase_S8/S53_dom_sf"/>
</dbReference>
<dbReference type="GO" id="GO:0016020">
    <property type="term" value="C:membrane"/>
    <property type="evidence" value="ECO:0007669"/>
    <property type="project" value="InterPro"/>
</dbReference>
<name>A0A4R4WK87_9ACTN</name>
<dbReference type="Proteomes" id="UP000295172">
    <property type="component" value="Unassembled WGS sequence"/>
</dbReference>
<dbReference type="Pfam" id="PF05345">
    <property type="entry name" value="He_PIG"/>
    <property type="match status" value="1"/>
</dbReference>
<dbReference type="PROSITE" id="PS51892">
    <property type="entry name" value="SUBTILASE"/>
    <property type="match status" value="1"/>
</dbReference>
<comment type="caution">
    <text evidence="11">The sequence shown here is derived from an EMBL/GenBank/DDBJ whole genome shotgun (WGS) entry which is preliminary data.</text>
</comment>
<evidence type="ECO:0000256" key="9">
    <source>
        <dbReference type="SAM" id="SignalP"/>
    </source>
</evidence>
<reference evidence="11 12" key="1">
    <citation type="submission" date="2019-02" db="EMBL/GenBank/DDBJ databases">
        <title>Draft genome sequences of novel Actinobacteria.</title>
        <authorList>
            <person name="Sahin N."/>
            <person name="Ay H."/>
            <person name="Saygin H."/>
        </authorList>
    </citation>
    <scope>NUCLEOTIDE SEQUENCE [LARGE SCALE GENOMIC DNA]</scope>
    <source>
        <strain evidence="11 12">16K104</strain>
    </source>
</reference>
<dbReference type="PANTHER" id="PTHR43399">
    <property type="entry name" value="SUBTILISIN-RELATED"/>
    <property type="match status" value="1"/>
</dbReference>
<dbReference type="EMBL" id="SMKR01000115">
    <property type="protein sequence ID" value="TDD19442.1"/>
    <property type="molecule type" value="Genomic_DNA"/>
</dbReference>
<dbReference type="PROSITE" id="PS00136">
    <property type="entry name" value="SUBTILASE_ASP"/>
    <property type="match status" value="1"/>
</dbReference>
<dbReference type="Pfam" id="PF00082">
    <property type="entry name" value="Peptidase_S8"/>
    <property type="match status" value="1"/>
</dbReference>
<evidence type="ECO:0000256" key="1">
    <source>
        <dbReference type="ARBA" id="ARBA00011073"/>
    </source>
</evidence>
<keyword evidence="3 6" id="KW-0378">Hydrolase</keyword>
<dbReference type="PRINTS" id="PR00723">
    <property type="entry name" value="SUBTILISIN"/>
</dbReference>
<dbReference type="InterPro" id="IPR000209">
    <property type="entry name" value="Peptidase_S8/S53_dom"/>
</dbReference>
<feature type="active site" description="Charge relay system" evidence="5 6">
    <location>
        <position position="198"/>
    </location>
</feature>
<protein>
    <submittedName>
        <fullName evidence="11">Peptidase S8</fullName>
    </submittedName>
</protein>
<feature type="active site" description="Charge relay system" evidence="5 6">
    <location>
        <position position="390"/>
    </location>
</feature>
<dbReference type="InterPro" id="IPR051048">
    <property type="entry name" value="Peptidase_S8/S53_subtilisin"/>
</dbReference>
<dbReference type="Gene3D" id="3.40.50.200">
    <property type="entry name" value="Peptidase S8/S53 domain"/>
    <property type="match status" value="1"/>
</dbReference>
<dbReference type="SUPFAM" id="SSF49313">
    <property type="entry name" value="Cadherin-like"/>
    <property type="match status" value="1"/>
</dbReference>
<evidence type="ECO:0000256" key="7">
    <source>
        <dbReference type="RuleBase" id="RU003355"/>
    </source>
</evidence>
<feature type="active site" description="Charge relay system" evidence="5 6">
    <location>
        <position position="158"/>
    </location>
</feature>
<keyword evidence="12" id="KW-1185">Reference proteome</keyword>
<dbReference type="GO" id="GO:0006508">
    <property type="term" value="P:proteolysis"/>
    <property type="evidence" value="ECO:0007669"/>
    <property type="project" value="UniProtKB-KW"/>
</dbReference>
<feature type="region of interest" description="Disordered" evidence="8">
    <location>
        <begin position="306"/>
        <end position="330"/>
    </location>
</feature>
<gene>
    <name evidence="11" type="ORF">E1218_24035</name>
</gene>
<dbReference type="InterPro" id="IPR023827">
    <property type="entry name" value="Peptidase_S8_Asp-AS"/>
</dbReference>
<dbReference type="GO" id="GO:0005975">
    <property type="term" value="P:carbohydrate metabolic process"/>
    <property type="evidence" value="ECO:0007669"/>
    <property type="project" value="UniProtKB-ARBA"/>
</dbReference>
<dbReference type="InterPro" id="IPR015919">
    <property type="entry name" value="Cadherin-like_sf"/>
</dbReference>
<evidence type="ECO:0000259" key="10">
    <source>
        <dbReference type="Pfam" id="PF00082"/>
    </source>
</evidence>
<keyword evidence="4 6" id="KW-0720">Serine protease</keyword>
<dbReference type="PANTHER" id="PTHR43399:SF4">
    <property type="entry name" value="CELL WALL-ASSOCIATED PROTEASE"/>
    <property type="match status" value="1"/>
</dbReference>
<feature type="chain" id="PRO_5038961647" evidence="9">
    <location>
        <begin position="20"/>
        <end position="554"/>
    </location>
</feature>
<dbReference type="InterPro" id="IPR023828">
    <property type="entry name" value="Peptidase_S8_Ser-AS"/>
</dbReference>
<dbReference type="SUPFAM" id="SSF52743">
    <property type="entry name" value="Subtilisin-like"/>
    <property type="match status" value="1"/>
</dbReference>
<dbReference type="PROSITE" id="PS00138">
    <property type="entry name" value="SUBTILASE_SER"/>
    <property type="match status" value="1"/>
</dbReference>
<dbReference type="GO" id="GO:0005509">
    <property type="term" value="F:calcium ion binding"/>
    <property type="evidence" value="ECO:0007669"/>
    <property type="project" value="InterPro"/>
</dbReference>
<proteinExistence type="inferred from homology"/>
<dbReference type="InterPro" id="IPR015500">
    <property type="entry name" value="Peptidase_S8_subtilisin-rel"/>
</dbReference>
<feature type="compositionally biased region" description="Acidic residues" evidence="8">
    <location>
        <begin position="306"/>
        <end position="317"/>
    </location>
</feature>
<feature type="region of interest" description="Disordered" evidence="8">
    <location>
        <begin position="101"/>
        <end position="130"/>
    </location>
</feature>
<evidence type="ECO:0000256" key="3">
    <source>
        <dbReference type="ARBA" id="ARBA00022801"/>
    </source>
</evidence>
<evidence type="ECO:0000256" key="8">
    <source>
        <dbReference type="SAM" id="MobiDB-lite"/>
    </source>
</evidence>
<feature type="domain" description="Peptidase S8/S53" evidence="10">
    <location>
        <begin position="151"/>
        <end position="426"/>
    </location>
</feature>
<dbReference type="GO" id="GO:0004252">
    <property type="term" value="F:serine-type endopeptidase activity"/>
    <property type="evidence" value="ECO:0007669"/>
    <property type="project" value="UniProtKB-UniRule"/>
</dbReference>
<dbReference type="InterPro" id="IPR022398">
    <property type="entry name" value="Peptidase_S8_His-AS"/>
</dbReference>
<dbReference type="InterPro" id="IPR013783">
    <property type="entry name" value="Ig-like_fold"/>
</dbReference>
<evidence type="ECO:0000313" key="11">
    <source>
        <dbReference type="EMBL" id="TDD19442.1"/>
    </source>
</evidence>
<sequence>MVHKALVLLLAACLTTVTATVPAAAVPVQAAVPGQAEAGLRAYFVITEPKQTGKVTGAIGANGGSVYAAYDAIGVIVAHSDAADFAGRMRGVDGVQKAGATRTSDLPADVGSPAIPEQVPQVPSSTPETGRPDMAAIGANRAWDKNPGARTITVGVLDTGVDDQHPDLKGNFDATRSASCAYGKADTRPGAWRPVGEHGTHVAGTIAAARNGAGMIGVAPGVKISSIRVAEADSQLFFPENTVCAFMFAADKGVSITNNSYYVDPWLFLCPSDPDQDAIAEAVRRSVAYSDSKGVVNVAAAGNEDYDLADKTDDDSSPNDSTPGPRTVTNDCLSLPTELPNVVVVASVDAAGAKSRFSNFGDSKISVAAPGESVYSTVPGGGYESMSGTSMASPHVAGVAALLRSVNPRLTTAQVRGELARQANDLACPPGASGECTGSQANNSYYGEGMVDAAEAVGVAAAQPNGAVSITKPSDQLGFGGAPAIPLLLKGSGGTGEISYSATGLPPGLSIDAERGWITGVLTPGSGRYKVTVIARDGEAKTSQASFFWNVWSF</sequence>
<dbReference type="PROSITE" id="PS00137">
    <property type="entry name" value="SUBTILASE_HIS"/>
    <property type="match status" value="1"/>
</dbReference>
<evidence type="ECO:0000256" key="2">
    <source>
        <dbReference type="ARBA" id="ARBA00022670"/>
    </source>
</evidence>
<comment type="similarity">
    <text evidence="1 6 7">Belongs to the peptidase S8 family.</text>
</comment>
<dbReference type="OrthoDB" id="9813435at2"/>
<accession>A0A4R4WK87</accession>
<keyword evidence="2 6" id="KW-0645">Protease</keyword>